<evidence type="ECO:0000313" key="2">
    <source>
        <dbReference type="EMBL" id="SHH66626.1"/>
    </source>
</evidence>
<evidence type="ECO:0000256" key="1">
    <source>
        <dbReference type="SAM" id="MobiDB-lite"/>
    </source>
</evidence>
<dbReference type="EMBL" id="LT670817">
    <property type="protein sequence ID" value="SHH66626.1"/>
    <property type="molecule type" value="Genomic_DNA"/>
</dbReference>
<protein>
    <submittedName>
        <fullName evidence="2">Uncharacterized protein</fullName>
    </submittedName>
</protein>
<accession>A0A1M5UUL3</accession>
<evidence type="ECO:0000313" key="3">
    <source>
        <dbReference type="Proteomes" id="UP000189796"/>
    </source>
</evidence>
<reference evidence="2 3" key="1">
    <citation type="submission" date="2016-11" db="EMBL/GenBank/DDBJ databases">
        <authorList>
            <person name="Jaros S."/>
            <person name="Januszkiewicz K."/>
            <person name="Wedrychowicz H."/>
        </authorList>
    </citation>
    <scope>NUCLEOTIDE SEQUENCE [LARGE SCALE GENOMIC DNA]</scope>
    <source>
        <strain evidence="2 3">GAS138</strain>
    </source>
</reference>
<feature type="region of interest" description="Disordered" evidence="1">
    <location>
        <begin position="1"/>
        <end position="25"/>
    </location>
</feature>
<dbReference type="AlphaFoldDB" id="A0A1M5UUL3"/>
<feature type="region of interest" description="Disordered" evidence="1">
    <location>
        <begin position="41"/>
        <end position="62"/>
    </location>
</feature>
<proteinExistence type="predicted"/>
<gene>
    <name evidence="2" type="ORF">SAMN05443248_5604</name>
</gene>
<name>A0A1M5UUL3_9BRAD</name>
<organism evidence="2 3">
    <name type="scientific">Bradyrhizobium erythrophlei</name>
    <dbReference type="NCBI Taxonomy" id="1437360"/>
    <lineage>
        <taxon>Bacteria</taxon>
        <taxon>Pseudomonadati</taxon>
        <taxon>Pseudomonadota</taxon>
        <taxon>Alphaproteobacteria</taxon>
        <taxon>Hyphomicrobiales</taxon>
        <taxon>Nitrobacteraceae</taxon>
        <taxon>Bradyrhizobium</taxon>
    </lineage>
</organism>
<dbReference type="Proteomes" id="UP000189796">
    <property type="component" value="Chromosome I"/>
</dbReference>
<dbReference type="RefSeq" id="WP_079604182.1">
    <property type="nucleotide sequence ID" value="NZ_LT670817.1"/>
</dbReference>
<sequence length="62" mass="6788">MAESFHLRDQAERCSRLARDSSDSNLRDSVLGLAEEYTARANAQENDDTAVWRAGSDDDGAA</sequence>